<feature type="transmembrane region" description="Helical" evidence="8">
    <location>
        <begin position="403"/>
        <end position="424"/>
    </location>
</feature>
<feature type="transmembrane region" description="Helical" evidence="8">
    <location>
        <begin position="477"/>
        <end position="498"/>
    </location>
</feature>
<keyword evidence="5 8" id="KW-0812">Transmembrane</keyword>
<evidence type="ECO:0000256" key="8">
    <source>
        <dbReference type="SAM" id="Phobius"/>
    </source>
</evidence>
<sequence>MLARFFIDRPIFAWVISIVIIMAGTICVWILPVAQYPEIAPPTVSVTCSYPGASAQVVADTVAAPIEQQVVGVEDAIYMSSQSASDGSYTLTVTFALGTDLDMAQVLVQNRVAQATPLLPDVVKETGVTTKKKSPNILMAVTLLAEKNPETGKADYDQLYLSNYATIQVRDQLAALEGVGDVQILGQQDYSMRIWLNPDALATRNMTAGDVINAVKEQNVQVAAGQIGQPPVPKGQELQLTMTTLGRLEDPQQFADIVVKTGSDGQITRIRDIAEVELGAKNMNTSSRMDGKASVSLGVFQLPGSNALEVGDLVKRRMKELDERFPPGLEYMIAYDTTPFITESVHEVFKTLRDAVILVAIVVLFFLQDWKAVMLPMIDVAVSLVGTFAILMVMGFTLNNLTLFGLVLAIGIVVDDAIVVLENIERWIAMGYKVRDATIHAMEEITGPIIAITLVLSSVFFPSAFLGGITGQFFRQFALTIAAAMLISALNAMTMTPARATSIFRDPKEGEDHTEHREALPWWGIVALGGLLTIWIGSFFFGGGAEGGGHGDDGGGMPMWLMAALFVPGAVVGYFAAKLVNDTLKAIFGVFNKAFDKATEWYGKGIASLLRISTIALIIYVGLISLTAYGFTKIPVGFIPSQDKGYLLFDVQLPDAASRERTDAVVAELEKIVLDTEGIEHILAVSGQSFIQNAVSSNFAGGFIVLKPFDERGTVETGADHIAKLLREKFRHVQEARVSVFGAPAVDGLGNSGGFKLMVEDRGDNGLAVLQAQADHLANTALDTDGIVMCFNNFRANTPQLYIDIDRVKCKSMGVELEQVFSALQGYMGGVYVNDFNRFGRTWQVNAQAEPSFRVNPDTVRQLKVRGRNDQMVPLGTIATIEDSTGPVLINRYNGFPAATINGVNLPIISTGQVLDTLNNLADRELPTSMEAEWTEISFLQEQASQFTTFKDVLQNPISALLGAVILVYLILAAQYESWELPVTIILVVPMCVLAALAGLVVSTMVGRPMDLNIFVQIGFVVLVGLACKNAILVVEFAKDRMERDGLPLVQATIEAVTTRLRPIVMTSFAFVLGVAPLLFGHSAGAEMRYALGVAVFSGMLGVTFFGLIFTPVFYYVVMRLMGKGGEKEVGQAVPAESKPPGE</sequence>
<dbReference type="Gene3D" id="3.30.70.1440">
    <property type="entry name" value="Multidrug efflux transporter AcrB pore domain"/>
    <property type="match status" value="1"/>
</dbReference>
<feature type="transmembrane region" description="Helical" evidence="8">
    <location>
        <begin position="1014"/>
        <end position="1035"/>
    </location>
</feature>
<evidence type="ECO:0000256" key="4">
    <source>
        <dbReference type="ARBA" id="ARBA00022519"/>
    </source>
</evidence>
<feature type="transmembrane region" description="Helical" evidence="8">
    <location>
        <begin position="445"/>
        <end position="465"/>
    </location>
</feature>
<evidence type="ECO:0000256" key="6">
    <source>
        <dbReference type="ARBA" id="ARBA00022989"/>
    </source>
</evidence>
<dbReference type="SUPFAM" id="SSF82714">
    <property type="entry name" value="Multidrug efflux transporter AcrB TolC docking domain, DN and DC subdomains"/>
    <property type="match status" value="2"/>
</dbReference>
<feature type="transmembrane region" description="Helical" evidence="8">
    <location>
        <begin position="12"/>
        <end position="31"/>
    </location>
</feature>
<comment type="subcellular location">
    <subcellularLocation>
        <location evidence="1">Cell inner membrane</location>
        <topology evidence="1">Multi-pass membrane protein</topology>
    </subcellularLocation>
</comment>
<feature type="transmembrane region" description="Helical" evidence="8">
    <location>
        <begin position="983"/>
        <end position="1002"/>
    </location>
</feature>
<protein>
    <submittedName>
        <fullName evidence="9">Multidrug resistance protein MexB</fullName>
    </submittedName>
</protein>
<dbReference type="RefSeq" id="WP_146428714.1">
    <property type="nucleotide sequence ID" value="NZ_SJPF01000001.1"/>
</dbReference>
<evidence type="ECO:0000256" key="2">
    <source>
        <dbReference type="ARBA" id="ARBA00022448"/>
    </source>
</evidence>
<dbReference type="PRINTS" id="PR00702">
    <property type="entry name" value="ACRIFLAVINRP"/>
</dbReference>
<feature type="transmembrane region" description="Helical" evidence="8">
    <location>
        <begin position="1064"/>
        <end position="1084"/>
    </location>
</feature>
<dbReference type="Pfam" id="PF00873">
    <property type="entry name" value="ACR_tran"/>
    <property type="match status" value="2"/>
</dbReference>
<dbReference type="Gene3D" id="3.30.2090.10">
    <property type="entry name" value="Multidrug efflux transporter AcrB TolC docking domain, DN and DC subdomains"/>
    <property type="match status" value="2"/>
</dbReference>
<keyword evidence="7 8" id="KW-0472">Membrane</keyword>
<dbReference type="PANTHER" id="PTHR32063:SF11">
    <property type="entry name" value="CATION OR DRUG EFFLUX SYSTEM PROTEIN"/>
    <property type="match status" value="1"/>
</dbReference>
<proteinExistence type="predicted"/>
<keyword evidence="6 8" id="KW-1133">Transmembrane helix</keyword>
<feature type="transmembrane region" description="Helical" evidence="8">
    <location>
        <begin position="958"/>
        <end position="976"/>
    </location>
</feature>
<dbReference type="SUPFAM" id="SSF82866">
    <property type="entry name" value="Multidrug efflux transporter AcrB transmembrane domain"/>
    <property type="match status" value="2"/>
</dbReference>
<evidence type="ECO:0000256" key="7">
    <source>
        <dbReference type="ARBA" id="ARBA00023136"/>
    </source>
</evidence>
<evidence type="ECO:0000313" key="9">
    <source>
        <dbReference type="EMBL" id="TWT38460.1"/>
    </source>
</evidence>
<feature type="transmembrane region" description="Helical" evidence="8">
    <location>
        <begin position="609"/>
        <end position="631"/>
    </location>
</feature>
<evidence type="ECO:0000313" key="10">
    <source>
        <dbReference type="Proteomes" id="UP000318878"/>
    </source>
</evidence>
<keyword evidence="4" id="KW-0997">Cell inner membrane</keyword>
<keyword evidence="10" id="KW-1185">Reference proteome</keyword>
<dbReference type="Gene3D" id="3.30.70.1430">
    <property type="entry name" value="Multidrug efflux transporter AcrB pore domain"/>
    <property type="match status" value="2"/>
</dbReference>
<dbReference type="PANTHER" id="PTHR32063">
    <property type="match status" value="1"/>
</dbReference>
<evidence type="ECO:0000256" key="1">
    <source>
        <dbReference type="ARBA" id="ARBA00004429"/>
    </source>
</evidence>
<name>A0A5C5VKK7_9BACT</name>
<dbReference type="FunFam" id="3.30.70.1430:FF:000001">
    <property type="entry name" value="Efflux pump membrane transporter"/>
    <property type="match status" value="1"/>
</dbReference>
<dbReference type="InterPro" id="IPR027463">
    <property type="entry name" value="AcrB_DN_DC_subdom"/>
</dbReference>
<feature type="transmembrane region" description="Helical" evidence="8">
    <location>
        <begin position="519"/>
        <end position="545"/>
    </location>
</feature>
<feature type="transmembrane region" description="Helical" evidence="8">
    <location>
        <begin position="348"/>
        <end position="367"/>
    </location>
</feature>
<dbReference type="GO" id="GO:0042910">
    <property type="term" value="F:xenobiotic transmembrane transporter activity"/>
    <property type="evidence" value="ECO:0007669"/>
    <property type="project" value="TreeGrafter"/>
</dbReference>
<accession>A0A5C5VKK7</accession>
<dbReference type="GO" id="GO:0005886">
    <property type="term" value="C:plasma membrane"/>
    <property type="evidence" value="ECO:0007669"/>
    <property type="project" value="UniProtKB-SubCell"/>
</dbReference>
<feature type="transmembrane region" description="Helical" evidence="8">
    <location>
        <begin position="374"/>
        <end position="397"/>
    </location>
</feature>
<feature type="transmembrane region" description="Helical" evidence="8">
    <location>
        <begin position="1090"/>
        <end position="1118"/>
    </location>
</feature>
<gene>
    <name evidence="9" type="primary">mexB</name>
    <name evidence="9" type="ORF">Enr8_01520</name>
</gene>
<evidence type="ECO:0000256" key="5">
    <source>
        <dbReference type="ARBA" id="ARBA00022692"/>
    </source>
</evidence>
<organism evidence="9 10">
    <name type="scientific">Blastopirellula retiformator</name>
    <dbReference type="NCBI Taxonomy" id="2527970"/>
    <lineage>
        <taxon>Bacteria</taxon>
        <taxon>Pseudomonadati</taxon>
        <taxon>Planctomycetota</taxon>
        <taxon>Planctomycetia</taxon>
        <taxon>Pirellulales</taxon>
        <taxon>Pirellulaceae</taxon>
        <taxon>Blastopirellula</taxon>
    </lineage>
</organism>
<dbReference type="SUPFAM" id="SSF82693">
    <property type="entry name" value="Multidrug efflux transporter AcrB pore domain, PN1, PN2, PC1 and PC2 subdomains"/>
    <property type="match status" value="4"/>
</dbReference>
<dbReference type="AlphaFoldDB" id="A0A5C5VKK7"/>
<dbReference type="InterPro" id="IPR001036">
    <property type="entry name" value="Acrflvin-R"/>
</dbReference>
<comment type="caution">
    <text evidence="9">The sequence shown here is derived from an EMBL/GenBank/DDBJ whole genome shotgun (WGS) entry which is preliminary data.</text>
</comment>
<feature type="transmembrane region" description="Helical" evidence="8">
    <location>
        <begin position="557"/>
        <end position="577"/>
    </location>
</feature>
<evidence type="ECO:0000256" key="3">
    <source>
        <dbReference type="ARBA" id="ARBA00022475"/>
    </source>
</evidence>
<dbReference type="Gene3D" id="3.30.70.1320">
    <property type="entry name" value="Multidrug efflux transporter AcrB pore domain like"/>
    <property type="match status" value="1"/>
</dbReference>
<keyword evidence="3" id="KW-1003">Cell membrane</keyword>
<dbReference type="Proteomes" id="UP000318878">
    <property type="component" value="Unassembled WGS sequence"/>
</dbReference>
<reference evidence="9 10" key="1">
    <citation type="submission" date="2019-02" db="EMBL/GenBank/DDBJ databases">
        <title>Deep-cultivation of Planctomycetes and their phenomic and genomic characterization uncovers novel biology.</title>
        <authorList>
            <person name="Wiegand S."/>
            <person name="Jogler M."/>
            <person name="Boedeker C."/>
            <person name="Pinto D."/>
            <person name="Vollmers J."/>
            <person name="Rivas-Marin E."/>
            <person name="Kohn T."/>
            <person name="Peeters S.H."/>
            <person name="Heuer A."/>
            <person name="Rast P."/>
            <person name="Oberbeckmann S."/>
            <person name="Bunk B."/>
            <person name="Jeske O."/>
            <person name="Meyerdierks A."/>
            <person name="Storesund J.E."/>
            <person name="Kallscheuer N."/>
            <person name="Luecker S."/>
            <person name="Lage O.M."/>
            <person name="Pohl T."/>
            <person name="Merkel B.J."/>
            <person name="Hornburger P."/>
            <person name="Mueller R.-W."/>
            <person name="Bruemmer F."/>
            <person name="Labrenz M."/>
            <person name="Spormann A.M."/>
            <person name="Op Den Camp H."/>
            <person name="Overmann J."/>
            <person name="Amann R."/>
            <person name="Jetten M.S.M."/>
            <person name="Mascher T."/>
            <person name="Medema M.H."/>
            <person name="Devos D.P."/>
            <person name="Kaster A.-K."/>
            <person name="Ovreas L."/>
            <person name="Rohde M."/>
            <person name="Galperin M.Y."/>
            <person name="Jogler C."/>
        </authorList>
    </citation>
    <scope>NUCLEOTIDE SEQUENCE [LARGE SCALE GENOMIC DNA]</scope>
    <source>
        <strain evidence="9 10">Enr8</strain>
    </source>
</reference>
<dbReference type="FunFam" id="1.20.1640.10:FF:000001">
    <property type="entry name" value="Efflux pump membrane transporter"/>
    <property type="match status" value="1"/>
</dbReference>
<keyword evidence="2" id="KW-0813">Transport</keyword>
<dbReference type="EMBL" id="SJPF01000001">
    <property type="protein sequence ID" value="TWT38460.1"/>
    <property type="molecule type" value="Genomic_DNA"/>
</dbReference>
<dbReference type="Gene3D" id="1.20.1640.10">
    <property type="entry name" value="Multidrug efflux transporter AcrB transmembrane domain"/>
    <property type="match status" value="3"/>
</dbReference>
<dbReference type="OrthoDB" id="220575at2"/>